<feature type="transmembrane region" description="Helical" evidence="1">
    <location>
        <begin position="6"/>
        <end position="31"/>
    </location>
</feature>
<protein>
    <submittedName>
        <fullName evidence="2">Uncharacterized protein</fullName>
    </submittedName>
</protein>
<keyword evidence="1" id="KW-0812">Transmembrane</keyword>
<keyword evidence="1" id="KW-0472">Membrane</keyword>
<evidence type="ECO:0000313" key="2">
    <source>
        <dbReference type="EMBL" id="MQL91390.1"/>
    </source>
</evidence>
<dbReference type="Proteomes" id="UP000652761">
    <property type="component" value="Unassembled WGS sequence"/>
</dbReference>
<name>A0A843VCG0_COLES</name>
<keyword evidence="1" id="KW-1133">Transmembrane helix</keyword>
<dbReference type="AlphaFoldDB" id="A0A843VCG0"/>
<sequence length="275" mass="29924">MEPGCIALYLGWLPVLALSFPPLGHFVLAYASWSYHYRRWGGCFALSRYHYRWYARLWSWPVSKFSLSLRERVCLVVVPCFGLGPSEVDVLSSTSAVVSVPIWLCLFLVVGMLVLALSPVCQAGRRVSVMSEVPDATVIRVATSVCVASLSRPVFPTRLGVTISQKVAIAFCHVGRLTPVRVAGSPLAIQAWSGRQLVVECGIGSVERGGGGGLRILLVYLPAGVAMARCVTTSKEASAPVTVVTRFRVMTEYAVAMRFRLQQGLSRAGLALRTF</sequence>
<organism evidence="2 3">
    <name type="scientific">Colocasia esculenta</name>
    <name type="common">Wild taro</name>
    <name type="synonym">Arum esculentum</name>
    <dbReference type="NCBI Taxonomy" id="4460"/>
    <lineage>
        <taxon>Eukaryota</taxon>
        <taxon>Viridiplantae</taxon>
        <taxon>Streptophyta</taxon>
        <taxon>Embryophyta</taxon>
        <taxon>Tracheophyta</taxon>
        <taxon>Spermatophyta</taxon>
        <taxon>Magnoliopsida</taxon>
        <taxon>Liliopsida</taxon>
        <taxon>Araceae</taxon>
        <taxon>Aroideae</taxon>
        <taxon>Colocasieae</taxon>
        <taxon>Colocasia</taxon>
    </lineage>
</organism>
<comment type="caution">
    <text evidence="2">The sequence shown here is derived from an EMBL/GenBank/DDBJ whole genome shotgun (WGS) entry which is preliminary data.</text>
</comment>
<accession>A0A843VCG0</accession>
<evidence type="ECO:0000313" key="3">
    <source>
        <dbReference type="Proteomes" id="UP000652761"/>
    </source>
</evidence>
<gene>
    <name evidence="2" type="ORF">Taro_024000</name>
</gene>
<evidence type="ECO:0000256" key="1">
    <source>
        <dbReference type="SAM" id="Phobius"/>
    </source>
</evidence>
<feature type="transmembrane region" description="Helical" evidence="1">
    <location>
        <begin position="100"/>
        <end position="121"/>
    </location>
</feature>
<reference evidence="2" key="1">
    <citation type="submission" date="2017-07" db="EMBL/GenBank/DDBJ databases">
        <title>Taro Niue Genome Assembly and Annotation.</title>
        <authorList>
            <person name="Atibalentja N."/>
            <person name="Keating K."/>
            <person name="Fields C.J."/>
        </authorList>
    </citation>
    <scope>NUCLEOTIDE SEQUENCE</scope>
    <source>
        <strain evidence="2">Niue_2</strain>
        <tissue evidence="2">Leaf</tissue>
    </source>
</reference>
<keyword evidence="3" id="KW-1185">Reference proteome</keyword>
<dbReference type="EMBL" id="NMUH01001334">
    <property type="protein sequence ID" value="MQL91390.1"/>
    <property type="molecule type" value="Genomic_DNA"/>
</dbReference>
<proteinExistence type="predicted"/>